<evidence type="ECO:0000256" key="3">
    <source>
        <dbReference type="ARBA" id="ARBA00008195"/>
    </source>
</evidence>
<dbReference type="Gene3D" id="2.60.120.610">
    <property type="entry name" value="arabinofuranosyltransferase like domain"/>
    <property type="match status" value="1"/>
</dbReference>
<feature type="transmembrane region" description="Helical" evidence="12">
    <location>
        <begin position="701"/>
        <end position="722"/>
    </location>
</feature>
<feature type="transmembrane region" description="Helical" evidence="12">
    <location>
        <begin position="21"/>
        <end position="40"/>
    </location>
</feature>
<organism evidence="16 17">
    <name type="scientific">Gordonia hydrophobica</name>
    <dbReference type="NCBI Taxonomy" id="40516"/>
    <lineage>
        <taxon>Bacteria</taxon>
        <taxon>Bacillati</taxon>
        <taxon>Actinomycetota</taxon>
        <taxon>Actinomycetes</taxon>
        <taxon>Mycobacteriales</taxon>
        <taxon>Gordoniaceae</taxon>
        <taxon>Gordonia</taxon>
    </lineage>
</organism>
<feature type="transmembrane region" description="Helical" evidence="12">
    <location>
        <begin position="516"/>
        <end position="537"/>
    </location>
</feature>
<keyword evidence="17" id="KW-1185">Reference proteome</keyword>
<feature type="transmembrane region" description="Helical" evidence="12">
    <location>
        <begin position="605"/>
        <end position="622"/>
    </location>
</feature>
<feature type="transmembrane region" description="Helical" evidence="12">
    <location>
        <begin position="361"/>
        <end position="377"/>
    </location>
</feature>
<dbReference type="Pfam" id="PF04602">
    <property type="entry name" value="Arabinose_trans"/>
    <property type="match status" value="1"/>
</dbReference>
<feature type="domain" description="Arabinosyltransferas concanavalin like" evidence="15">
    <location>
        <begin position="44"/>
        <end position="206"/>
    </location>
</feature>
<comment type="subcellular location">
    <subcellularLocation>
        <location evidence="2">Cell membrane</location>
        <topology evidence="2">Multi-pass membrane protein</topology>
    </subcellularLocation>
</comment>
<feature type="compositionally biased region" description="Low complexity" evidence="11">
    <location>
        <begin position="826"/>
        <end position="855"/>
    </location>
</feature>
<dbReference type="Gene3D" id="2.60.120.940">
    <property type="entry name" value="EmbC, C-terminal domain, subdomain 2"/>
    <property type="match status" value="1"/>
</dbReference>
<keyword evidence="7 12" id="KW-0812">Transmembrane</keyword>
<evidence type="ECO:0000313" key="16">
    <source>
        <dbReference type="EMBL" id="WYY06746.1"/>
    </source>
</evidence>
<feature type="transmembrane region" description="Helical" evidence="12">
    <location>
        <begin position="454"/>
        <end position="473"/>
    </location>
</feature>
<dbReference type="InterPro" id="IPR027451">
    <property type="entry name" value="EmbABC_dom1"/>
</dbReference>
<keyword evidence="8 12" id="KW-1133">Transmembrane helix</keyword>
<evidence type="ECO:0000256" key="4">
    <source>
        <dbReference type="ARBA" id="ARBA00022475"/>
    </source>
</evidence>
<feature type="transmembrane region" description="Helical" evidence="12">
    <location>
        <begin position="257"/>
        <end position="277"/>
    </location>
</feature>
<dbReference type="Pfam" id="PF17689">
    <property type="entry name" value="Arabino_trans_N"/>
    <property type="match status" value="1"/>
</dbReference>
<gene>
    <name evidence="16" type="ORF">RVF87_17055</name>
</gene>
<keyword evidence="4" id="KW-1003">Cell membrane</keyword>
<proteinExistence type="inferred from homology"/>
<evidence type="ECO:0000256" key="12">
    <source>
        <dbReference type="SAM" id="Phobius"/>
    </source>
</evidence>
<evidence type="ECO:0000313" key="17">
    <source>
        <dbReference type="Proteomes" id="UP001479933"/>
    </source>
</evidence>
<feature type="compositionally biased region" description="Basic and acidic residues" evidence="11">
    <location>
        <begin position="796"/>
        <end position="809"/>
    </location>
</feature>
<evidence type="ECO:0000256" key="7">
    <source>
        <dbReference type="ARBA" id="ARBA00022692"/>
    </source>
</evidence>
<dbReference type="Gene3D" id="3.40.190.160">
    <property type="match status" value="1"/>
</dbReference>
<dbReference type="InterPro" id="IPR040920">
    <property type="entry name" value="Arabino_trans_N"/>
</dbReference>
<feature type="transmembrane region" description="Helical" evidence="12">
    <location>
        <begin position="328"/>
        <end position="349"/>
    </location>
</feature>
<accession>A0ABZ2U1K1</accession>
<evidence type="ECO:0000256" key="8">
    <source>
        <dbReference type="ARBA" id="ARBA00022989"/>
    </source>
</evidence>
<evidence type="ECO:0000256" key="9">
    <source>
        <dbReference type="ARBA" id="ARBA00023136"/>
    </source>
</evidence>
<dbReference type="InterPro" id="IPR042486">
    <property type="entry name" value="Arabino_trans_C_2"/>
</dbReference>
<feature type="transmembrane region" description="Helical" evidence="12">
    <location>
        <begin position="642"/>
        <end position="664"/>
    </location>
</feature>
<dbReference type="InterPro" id="IPR007680">
    <property type="entry name" value="Arabino_trans_central"/>
</dbReference>
<evidence type="ECO:0000256" key="1">
    <source>
        <dbReference type="ARBA" id="ARBA00003001"/>
    </source>
</evidence>
<dbReference type="EMBL" id="CP136137">
    <property type="protein sequence ID" value="WYY06746.1"/>
    <property type="molecule type" value="Genomic_DNA"/>
</dbReference>
<reference evidence="16 17" key="1">
    <citation type="journal article" date="2023" name="Virus Evol.">
        <title>Computational host range prediction-The good, the bad, and the ugly.</title>
        <authorList>
            <person name="Howell A.A."/>
            <person name="Versoza C.J."/>
            <person name="Pfeifer S.P."/>
        </authorList>
    </citation>
    <scope>NUCLEOTIDE SEQUENCE [LARGE SCALE GENOMIC DNA]</scope>
    <source>
        <strain evidence="16 17">1610/1b</strain>
    </source>
</reference>
<dbReference type="InterPro" id="IPR032731">
    <property type="entry name" value="Arabino_trans_C"/>
</dbReference>
<dbReference type="RefSeq" id="WP_066170347.1">
    <property type="nucleotide sequence ID" value="NZ_CP136137.1"/>
</dbReference>
<feature type="transmembrane region" description="Helical" evidence="12">
    <location>
        <begin position="573"/>
        <end position="593"/>
    </location>
</feature>
<feature type="domain" description="Arabinosyltransferase C-terminal" evidence="14">
    <location>
        <begin position="718"/>
        <end position="1118"/>
    </location>
</feature>
<evidence type="ECO:0000256" key="2">
    <source>
        <dbReference type="ARBA" id="ARBA00004651"/>
    </source>
</evidence>
<feature type="domain" description="Arabinofuranosyltransferase central" evidence="13">
    <location>
        <begin position="210"/>
        <end position="667"/>
    </location>
</feature>
<sequence length="1122" mass="120347">MTDPTPRTTERSARTTAVAKTVAIVTGLIGILLALAAPLLPVTYTNAEIVWPQATSEGAAPTVENVVAPNVSFNPTSMDVTVPCSLAAALPENGGVLLSTVPKTGLNARQVGLFITATHDNILVTERNSVLLTVPRAQAQGSTDCRIVVHADTTGTRGGVEGITVEHGTFEIANPDARPQIIGVYTDLPKTTPTEGLSFRSTIDTRFSTSPTALKRTLLIVGVLATIVSIIALAVLDARDGRRLRRLLPRGWWRPTIVDAFITAVLLVWLMIGGNTADDGYQVTVGRVAPGAGYLDNYYRYFGVPQDPFGWHYQYLAKWMEISTAVPWLRLLPFLFACATWFLISRIAIPRLGRTIAGSKVALWAAALAFLAVWLPFNNGLRVEPAITLGILLTWVLVERAIATGRFMPFALAIISAAFTLTIHPVGAIAAVALLAALRPMLRRAKYRRRRDGLAPIVIPLIASGLLVLYEIFADQPIATIIEGVKAQGVVGPTNKWWTEAMRWYILLNPTPDGSIARRVGIFVTILSVLLVVLVLVRKHNVPGVATAALWRLIAVTGGSVAVLAFVPTKATHQMGVFASLAGPLAAAATAFVQPSVLRRRCNRTFFAAASAYALAVAFAGRNQWWYVGSYGIPWADDTPHVAGIGLFWPIFAVAVALTALGLWQYYRDDASPRTDVVDTVDDANTTTPYLRGPSRTLDKLPMYSLVIITAAMLAFNMMSFAKAYRAQADSWSWASSNIDTFRGKPCALAEAVLVEPDPNAGVLSPATLPGRPTLSVGQALAGGPDSPAGFNPDGVPEHLVSDAEKSSDDSDSDTGAQAVDDSQRTSATDDTADEGTTSDTSGGTTSSRGVNGSSVKLPFGLDQSKVPVLGTYRDKSGTGQLTSGWYQLPERSPDRPLITMAVAGQVESIDEVAVLRDGQSVRLEAGRVQPDGSVKTVASLTPFDAGGAPEWRNLRFPMSQIPAGASVVRIVATDTSPSVDAWVAVTPPRVATMETLNALVGKDDPVLLDWEVAFAFPCQRPSGVVHGVLETPKWRITPDAEGERVNSARWMAGDYGGPLGITENELRPTEIPAYLKNDWARDWGSLQRFTPLLPQTDADLTLTRESHTGLWTPGPMRVIKN</sequence>
<comment type="similarity">
    <text evidence="3">Belongs to the emb family.</text>
</comment>
<comment type="function">
    <text evidence="1">Arabinosyl transferase responsible for the polymerization of arabinose into the arabinan of arabinogalactan.</text>
</comment>
<keyword evidence="9 12" id="KW-0472">Membrane</keyword>
<evidence type="ECO:0000256" key="10">
    <source>
        <dbReference type="ARBA" id="ARBA00023316"/>
    </source>
</evidence>
<keyword evidence="10" id="KW-0961">Cell wall biogenesis/degradation</keyword>
<name>A0ABZ2U1K1_9ACTN</name>
<dbReference type="Proteomes" id="UP001479933">
    <property type="component" value="Chromosome"/>
</dbReference>
<evidence type="ECO:0000259" key="14">
    <source>
        <dbReference type="Pfam" id="PF14896"/>
    </source>
</evidence>
<evidence type="ECO:0000259" key="13">
    <source>
        <dbReference type="Pfam" id="PF04602"/>
    </source>
</evidence>
<feature type="transmembrane region" description="Helical" evidence="12">
    <location>
        <begin position="218"/>
        <end position="236"/>
    </location>
</feature>
<protein>
    <submittedName>
        <fullName evidence="16">Arabinosyltransferase domain-containing protein</fullName>
    </submittedName>
</protein>
<evidence type="ECO:0000259" key="15">
    <source>
        <dbReference type="Pfam" id="PF17689"/>
    </source>
</evidence>
<keyword evidence="6" id="KW-0808">Transferase</keyword>
<feature type="region of interest" description="Disordered" evidence="11">
    <location>
        <begin position="774"/>
        <end position="861"/>
    </location>
</feature>
<evidence type="ECO:0000256" key="11">
    <source>
        <dbReference type="SAM" id="MobiDB-lite"/>
    </source>
</evidence>
<feature type="transmembrane region" description="Helical" evidence="12">
    <location>
        <begin position="410"/>
        <end position="442"/>
    </location>
</feature>
<dbReference type="Pfam" id="PF14896">
    <property type="entry name" value="Arabino_trans_C"/>
    <property type="match status" value="1"/>
</dbReference>
<evidence type="ECO:0000256" key="6">
    <source>
        <dbReference type="ARBA" id="ARBA00022679"/>
    </source>
</evidence>
<evidence type="ECO:0000256" key="5">
    <source>
        <dbReference type="ARBA" id="ARBA00022676"/>
    </source>
</evidence>
<feature type="transmembrane region" description="Helical" evidence="12">
    <location>
        <begin position="549"/>
        <end position="567"/>
    </location>
</feature>
<keyword evidence="5" id="KW-0328">Glycosyltransferase</keyword>